<dbReference type="Proteomes" id="UP001312865">
    <property type="component" value="Unassembled WGS sequence"/>
</dbReference>
<accession>A0ABU8HJY0</accession>
<feature type="transmembrane region" description="Helical" evidence="1">
    <location>
        <begin position="12"/>
        <end position="31"/>
    </location>
</feature>
<dbReference type="EMBL" id="JBBAXC010000036">
    <property type="protein sequence ID" value="MEI5909696.1"/>
    <property type="molecule type" value="Genomic_DNA"/>
</dbReference>
<dbReference type="RefSeq" id="WP_336589140.1">
    <property type="nucleotide sequence ID" value="NZ_JBBAXC010000036.1"/>
</dbReference>
<keyword evidence="1" id="KW-0472">Membrane</keyword>
<name>A0ABU8HJY0_9BACI</name>
<keyword evidence="1" id="KW-1133">Transmembrane helix</keyword>
<evidence type="ECO:0000256" key="1">
    <source>
        <dbReference type="SAM" id="Phobius"/>
    </source>
</evidence>
<sequence>MRILLNEMKKIFHPIMLLIAILINVLMYNLFIDIHISNFLDDPSGKSIYRIGIEMIEKYGHELDEHEFADFKLVYQQEVKKADKWIQENQELSDLGIASYKEFREVDIDINSDFEKVRYKIVKGIDLFREIPLRESIIERMEFLEERYGYSRISGTPTKEQELRIKEVVGSRAVNSFLPDLVQFNFFEISKGIMITILVSVLFIVSPIFIKDYKNKLVSLQYTSAVGRSLFKWKVAAGLLSAFIITTVQIIVYYSIYSTIDIGMFLKSGVNSFMGSLYWYDVTFLQLIMVTLALTYVLALSVALMAIVVSSICKNYISIIGIQLPIFVIICFLVLNGYLLSQAFYLYRSQLMVAALYSVIVFLPLIATFWKWRREKKQDILY</sequence>
<keyword evidence="3" id="KW-1185">Reference proteome</keyword>
<feature type="transmembrane region" description="Helical" evidence="1">
    <location>
        <begin position="277"/>
        <end position="309"/>
    </location>
</feature>
<evidence type="ECO:0008006" key="4">
    <source>
        <dbReference type="Google" id="ProtNLM"/>
    </source>
</evidence>
<protein>
    <recommendedName>
        <fullName evidence="4">ABC transporter permease</fullName>
    </recommendedName>
</protein>
<reference evidence="2 3" key="1">
    <citation type="journal article" date="2018" name="J. Microbiol.">
        <title>Bacillus spongiae sp. nov., isolated from sponge of Jeju Island.</title>
        <authorList>
            <person name="Lee G.E."/>
            <person name="Im W.T."/>
            <person name="Park J.S."/>
        </authorList>
    </citation>
    <scope>NUCLEOTIDE SEQUENCE [LARGE SCALE GENOMIC DNA]</scope>
    <source>
        <strain evidence="2 3">135PIL107-10</strain>
    </source>
</reference>
<keyword evidence="1" id="KW-0812">Transmembrane</keyword>
<feature type="transmembrane region" description="Helical" evidence="1">
    <location>
        <begin position="351"/>
        <end position="370"/>
    </location>
</feature>
<feature type="transmembrane region" description="Helical" evidence="1">
    <location>
        <begin position="316"/>
        <end position="339"/>
    </location>
</feature>
<gene>
    <name evidence="2" type="ORF">WAK64_22140</name>
</gene>
<feature type="transmembrane region" description="Helical" evidence="1">
    <location>
        <begin position="231"/>
        <end position="257"/>
    </location>
</feature>
<evidence type="ECO:0000313" key="3">
    <source>
        <dbReference type="Proteomes" id="UP001312865"/>
    </source>
</evidence>
<proteinExistence type="predicted"/>
<comment type="caution">
    <text evidence="2">The sequence shown here is derived from an EMBL/GenBank/DDBJ whole genome shotgun (WGS) entry which is preliminary data.</text>
</comment>
<feature type="transmembrane region" description="Helical" evidence="1">
    <location>
        <begin position="192"/>
        <end position="210"/>
    </location>
</feature>
<evidence type="ECO:0000313" key="2">
    <source>
        <dbReference type="EMBL" id="MEI5909696.1"/>
    </source>
</evidence>
<organism evidence="2 3">
    <name type="scientific">Bacillus spongiae</name>
    <dbReference type="NCBI Taxonomy" id="2683610"/>
    <lineage>
        <taxon>Bacteria</taxon>
        <taxon>Bacillati</taxon>
        <taxon>Bacillota</taxon>
        <taxon>Bacilli</taxon>
        <taxon>Bacillales</taxon>
        <taxon>Bacillaceae</taxon>
        <taxon>Bacillus</taxon>
    </lineage>
</organism>